<dbReference type="EMBL" id="CP036265">
    <property type="protein sequence ID" value="QDT16116.1"/>
    <property type="molecule type" value="Genomic_DNA"/>
</dbReference>
<sequence>MTPLATPAAPAPSGQSAPVPAAPVPAPADEGPSDAHVLMLAAKPGERLFRVLESPNPLRPLLAALAVLPAVLASPRCRLDRVDPDWGVACLEALNGDSLTDVGPAAWLTGRLLAVSGTEGPVPYFALSWAGATLLVWAVWQLTAAAAGARPAAFAALLIAANPVTAAAAASAPPTVAGAALAVIAAWLWVRASRRGSPAVAALAGAAAGAGALLAGWFTALTPAAVAAADFLLALLPARGDEPREPDRGWERSTRSGRAAAADRPAETLGRLGMFFAGFGVTAVSALAFGPSPAWEAAGLSSQGVWLLAGLAVTGLAAALAGRRWMAPAARRVVLGLAGAATVLGAAAWTPRLDGGGADVGVLAVLIAATVAAAVGLEGACRPAVSARGVAALTLLPVLVLLSGWIWSEEPWETAVRAVVALGATIGLWGLWEVVAYRWPRTVRDRRLLIVAVVALAATGLKWSVRGTNPSAGRGTRQLVAALAERPETRIFVLAEQADQQAAKFLFSAAAPGRLVFVLDPRGPRVADLLNDALAVEPSPLVAVVGGGPAARLNALRPAGAAPPAPVGVLLGGDGVKKEVRLLVLPSNPRAEPG</sequence>
<dbReference type="KEGG" id="acaf:CA12_22140"/>
<proteinExistence type="predicted"/>
<keyword evidence="4" id="KW-1185">Reference proteome</keyword>
<keyword evidence="2" id="KW-0472">Membrane</keyword>
<evidence type="ECO:0000256" key="1">
    <source>
        <dbReference type="SAM" id="MobiDB-lite"/>
    </source>
</evidence>
<feature type="transmembrane region" description="Helical" evidence="2">
    <location>
        <begin position="272"/>
        <end position="291"/>
    </location>
</feature>
<feature type="transmembrane region" description="Helical" evidence="2">
    <location>
        <begin position="199"/>
        <end position="218"/>
    </location>
</feature>
<reference evidence="3 4" key="1">
    <citation type="submission" date="2019-02" db="EMBL/GenBank/DDBJ databases">
        <title>Deep-cultivation of Planctomycetes and their phenomic and genomic characterization uncovers novel biology.</title>
        <authorList>
            <person name="Wiegand S."/>
            <person name="Jogler M."/>
            <person name="Boedeker C."/>
            <person name="Pinto D."/>
            <person name="Vollmers J."/>
            <person name="Rivas-Marin E."/>
            <person name="Kohn T."/>
            <person name="Peeters S.H."/>
            <person name="Heuer A."/>
            <person name="Rast P."/>
            <person name="Oberbeckmann S."/>
            <person name="Bunk B."/>
            <person name="Jeske O."/>
            <person name="Meyerdierks A."/>
            <person name="Storesund J.E."/>
            <person name="Kallscheuer N."/>
            <person name="Luecker S."/>
            <person name="Lage O.M."/>
            <person name="Pohl T."/>
            <person name="Merkel B.J."/>
            <person name="Hornburger P."/>
            <person name="Mueller R.-W."/>
            <person name="Bruemmer F."/>
            <person name="Labrenz M."/>
            <person name="Spormann A.M."/>
            <person name="Op den Camp H."/>
            <person name="Overmann J."/>
            <person name="Amann R."/>
            <person name="Jetten M.S.M."/>
            <person name="Mascher T."/>
            <person name="Medema M.H."/>
            <person name="Devos D.P."/>
            <person name="Kaster A.-K."/>
            <person name="Ovreas L."/>
            <person name="Rohde M."/>
            <person name="Galperin M.Y."/>
            <person name="Jogler C."/>
        </authorList>
    </citation>
    <scope>NUCLEOTIDE SEQUENCE [LARGE SCALE GENOMIC DNA]</scope>
    <source>
        <strain evidence="3 4">CA12</strain>
    </source>
</reference>
<protein>
    <recommendedName>
        <fullName evidence="5">Glycosyltransferase RgtA/B/C/D-like domain-containing protein</fullName>
    </recommendedName>
</protein>
<feature type="compositionally biased region" description="Basic and acidic residues" evidence="1">
    <location>
        <begin position="242"/>
        <end position="254"/>
    </location>
</feature>
<keyword evidence="2" id="KW-0812">Transmembrane</keyword>
<organism evidence="3 4">
    <name type="scientific">Alienimonas californiensis</name>
    <dbReference type="NCBI Taxonomy" id="2527989"/>
    <lineage>
        <taxon>Bacteria</taxon>
        <taxon>Pseudomonadati</taxon>
        <taxon>Planctomycetota</taxon>
        <taxon>Planctomycetia</taxon>
        <taxon>Planctomycetales</taxon>
        <taxon>Planctomycetaceae</taxon>
        <taxon>Alienimonas</taxon>
    </lineage>
</organism>
<feature type="region of interest" description="Disordered" evidence="1">
    <location>
        <begin position="242"/>
        <end position="264"/>
    </location>
</feature>
<accession>A0A517P9Q9</accession>
<feature type="transmembrane region" description="Helical" evidence="2">
    <location>
        <begin position="303"/>
        <end position="321"/>
    </location>
</feature>
<feature type="transmembrane region" description="Helical" evidence="2">
    <location>
        <begin position="176"/>
        <end position="192"/>
    </location>
</feature>
<feature type="compositionally biased region" description="Low complexity" evidence="1">
    <location>
        <begin position="1"/>
        <end position="19"/>
    </location>
</feature>
<name>A0A517P9Q9_9PLAN</name>
<feature type="transmembrane region" description="Helical" evidence="2">
    <location>
        <begin position="333"/>
        <end position="350"/>
    </location>
</feature>
<dbReference type="AlphaFoldDB" id="A0A517P9Q9"/>
<feature type="region of interest" description="Disordered" evidence="1">
    <location>
        <begin position="1"/>
        <end position="30"/>
    </location>
</feature>
<feature type="transmembrane region" description="Helical" evidence="2">
    <location>
        <begin position="414"/>
        <end position="436"/>
    </location>
</feature>
<dbReference type="RefSeq" id="WP_165700691.1">
    <property type="nucleotide sequence ID" value="NZ_CP036265.1"/>
</dbReference>
<feature type="transmembrane region" description="Helical" evidence="2">
    <location>
        <begin position="448"/>
        <end position="465"/>
    </location>
</feature>
<keyword evidence="2" id="KW-1133">Transmembrane helix</keyword>
<evidence type="ECO:0000256" key="2">
    <source>
        <dbReference type="SAM" id="Phobius"/>
    </source>
</evidence>
<feature type="transmembrane region" description="Helical" evidence="2">
    <location>
        <begin position="356"/>
        <end position="377"/>
    </location>
</feature>
<evidence type="ECO:0000313" key="4">
    <source>
        <dbReference type="Proteomes" id="UP000318741"/>
    </source>
</evidence>
<dbReference type="Proteomes" id="UP000318741">
    <property type="component" value="Chromosome"/>
</dbReference>
<evidence type="ECO:0008006" key="5">
    <source>
        <dbReference type="Google" id="ProtNLM"/>
    </source>
</evidence>
<gene>
    <name evidence="3" type="ORF">CA12_22140</name>
</gene>
<feature type="transmembrane region" description="Helical" evidence="2">
    <location>
        <begin position="389"/>
        <end position="408"/>
    </location>
</feature>
<evidence type="ECO:0000313" key="3">
    <source>
        <dbReference type="EMBL" id="QDT16116.1"/>
    </source>
</evidence>